<feature type="transmembrane region" description="Helical" evidence="1">
    <location>
        <begin position="12"/>
        <end position="30"/>
    </location>
</feature>
<accession>L9YBW5</accession>
<keyword evidence="3" id="KW-1185">Reference proteome</keyword>
<reference evidence="2 3" key="1">
    <citation type="journal article" date="2014" name="PLoS Genet.">
        <title>Phylogenetically driven sequencing of extremely halophilic archaea reveals strategies for static and dynamic osmo-response.</title>
        <authorList>
            <person name="Becker E.A."/>
            <person name="Seitzer P.M."/>
            <person name="Tritt A."/>
            <person name="Larsen D."/>
            <person name="Krusor M."/>
            <person name="Yao A.I."/>
            <person name="Wu D."/>
            <person name="Madern D."/>
            <person name="Eisen J.A."/>
            <person name="Darling A.E."/>
            <person name="Facciotti M.T."/>
        </authorList>
    </citation>
    <scope>NUCLEOTIDE SEQUENCE [LARGE SCALE GENOMIC DNA]</scope>
    <source>
        <strain evidence="2 3">JCM 10478</strain>
    </source>
</reference>
<evidence type="ECO:0000313" key="3">
    <source>
        <dbReference type="Proteomes" id="UP000011632"/>
    </source>
</evidence>
<dbReference type="RefSeq" id="WP_006429044.1">
    <property type="nucleotide sequence ID" value="NZ_AOID01000001.1"/>
</dbReference>
<dbReference type="Proteomes" id="UP000011632">
    <property type="component" value="Unassembled WGS sequence"/>
</dbReference>
<dbReference type="Pfam" id="PF24378">
    <property type="entry name" value="DUF7534"/>
    <property type="match status" value="1"/>
</dbReference>
<dbReference type="EMBL" id="AOID01000001">
    <property type="protein sequence ID" value="ELY71535.1"/>
    <property type="molecule type" value="Genomic_DNA"/>
</dbReference>
<evidence type="ECO:0000313" key="2">
    <source>
        <dbReference type="EMBL" id="ELY71535.1"/>
    </source>
</evidence>
<dbReference type="STRING" id="1227496.C489_00140"/>
<feature type="transmembrane region" description="Helical" evidence="1">
    <location>
        <begin position="36"/>
        <end position="55"/>
    </location>
</feature>
<dbReference type="PATRIC" id="fig|1227496.3.peg.29"/>
<sequence length="66" mass="7317">MSDGSHVRFLRTTVVLWILAVVLSAIVAPPDPFTQLLYTVPLLVLAPGLSYLLSYRGGFEYLHSKL</sequence>
<dbReference type="OrthoDB" id="197233at2157"/>
<dbReference type="AlphaFoldDB" id="L9YBW5"/>
<keyword evidence="1" id="KW-1133">Transmembrane helix</keyword>
<gene>
    <name evidence="2" type="ORF">C489_00140</name>
</gene>
<keyword evidence="1" id="KW-0812">Transmembrane</keyword>
<name>L9YBW5_9EURY</name>
<dbReference type="InterPro" id="IPR055956">
    <property type="entry name" value="DUF7534"/>
</dbReference>
<protein>
    <submittedName>
        <fullName evidence="2">Uncharacterized protein</fullName>
    </submittedName>
</protein>
<organism evidence="2 3">
    <name type="scientific">Natrinema versiforme JCM 10478</name>
    <dbReference type="NCBI Taxonomy" id="1227496"/>
    <lineage>
        <taxon>Archaea</taxon>
        <taxon>Methanobacteriati</taxon>
        <taxon>Methanobacteriota</taxon>
        <taxon>Stenosarchaea group</taxon>
        <taxon>Halobacteria</taxon>
        <taxon>Halobacteriales</taxon>
        <taxon>Natrialbaceae</taxon>
        <taxon>Natrinema</taxon>
    </lineage>
</organism>
<proteinExistence type="predicted"/>
<keyword evidence="1" id="KW-0472">Membrane</keyword>
<evidence type="ECO:0000256" key="1">
    <source>
        <dbReference type="SAM" id="Phobius"/>
    </source>
</evidence>
<comment type="caution">
    <text evidence="2">The sequence shown here is derived from an EMBL/GenBank/DDBJ whole genome shotgun (WGS) entry which is preliminary data.</text>
</comment>